<accession>A0A0F7DBF8</accession>
<name>A0A0F7DBF8_9EURY</name>
<dbReference type="HOGENOM" id="CLU_2379273_0_0_2"/>
<reference evidence="1 2" key="1">
    <citation type="submission" date="2015-04" db="EMBL/GenBank/DDBJ databases">
        <title>The complete genome sequence of the hyperthermophilic, obligate iron-reducing archaeon Geoglobus ahangari strain 234T.</title>
        <authorList>
            <person name="Manzella M.P."/>
            <person name="Holmes D.E."/>
            <person name="Rocheleau J.M."/>
            <person name="Chung A."/>
            <person name="Reguera G."/>
            <person name="Kashefi K."/>
        </authorList>
    </citation>
    <scope>NUCLEOTIDE SEQUENCE [LARGE SCALE GENOMIC DNA]</scope>
    <source>
        <strain evidence="1 2">234</strain>
    </source>
</reference>
<gene>
    <name evidence="1" type="ORF">GAH_01700</name>
</gene>
<dbReference type="RefSeq" id="WP_048096085.1">
    <property type="nucleotide sequence ID" value="NZ_CP011267.1"/>
</dbReference>
<keyword evidence="2" id="KW-1185">Reference proteome</keyword>
<dbReference type="GeneID" id="24804269"/>
<evidence type="ECO:0000313" key="1">
    <source>
        <dbReference type="EMBL" id="AKG91016.1"/>
    </source>
</evidence>
<dbReference type="SUPFAM" id="SSF48695">
    <property type="entry name" value="Multiheme cytochromes"/>
    <property type="match status" value="1"/>
</dbReference>
<sequence>MAGRLLLLLLAIAVMAFSGCSGEKEEKAGSAQLDLHGVGKCDQCHEAYPVKDIAAGLHKAAFDKQPDIHKRLCSECHDVNSFCGQCHEVPDAVK</sequence>
<proteinExistence type="predicted"/>
<protein>
    <submittedName>
        <fullName evidence="1">Uncharacterized protein</fullName>
    </submittedName>
</protein>
<dbReference type="InParanoid" id="A0A0F7DBF8"/>
<evidence type="ECO:0000313" key="2">
    <source>
        <dbReference type="Proteomes" id="UP000034723"/>
    </source>
</evidence>
<dbReference type="KEGG" id="gah:GAH_01700"/>
<dbReference type="InterPro" id="IPR036280">
    <property type="entry name" value="Multihaem_cyt_sf"/>
</dbReference>
<dbReference type="Proteomes" id="UP000034723">
    <property type="component" value="Chromosome"/>
</dbReference>
<dbReference type="EMBL" id="CP011267">
    <property type="protein sequence ID" value="AKG91016.1"/>
    <property type="molecule type" value="Genomic_DNA"/>
</dbReference>
<organism evidence="1 2">
    <name type="scientific">Geoglobus ahangari</name>
    <dbReference type="NCBI Taxonomy" id="113653"/>
    <lineage>
        <taxon>Archaea</taxon>
        <taxon>Methanobacteriati</taxon>
        <taxon>Methanobacteriota</taxon>
        <taxon>Archaeoglobi</taxon>
        <taxon>Archaeoglobales</taxon>
        <taxon>Archaeoglobaceae</taxon>
        <taxon>Geoglobus</taxon>
    </lineage>
</organism>
<dbReference type="PROSITE" id="PS51257">
    <property type="entry name" value="PROKAR_LIPOPROTEIN"/>
    <property type="match status" value="1"/>
</dbReference>
<dbReference type="AlphaFoldDB" id="A0A0F7DBF8"/>